<sequence length="65" mass="7025">MDSTPRALRGDGTVLVVQDGGNEVRSERVQDLIFESDVGCVRTVACSGWMSMGTCCSLQRFPGSR</sequence>
<name>A0ABR5FMB3_9MYCO</name>
<accession>A0ABR5FMB3</accession>
<reference evidence="1 2" key="1">
    <citation type="submission" date="2015-05" db="EMBL/GenBank/DDBJ databases">
        <title>Genome sequence of Mycobacterium senegalense.</title>
        <authorList>
            <person name="Greninger A.L."/>
            <person name="Miller S."/>
        </authorList>
    </citation>
    <scope>NUCLEOTIDE SEQUENCE [LARGE SCALE GENOMIC DNA]</scope>
    <source>
        <strain evidence="1 2">CK2</strain>
    </source>
</reference>
<protein>
    <submittedName>
        <fullName evidence="1">Uncharacterized protein</fullName>
    </submittedName>
</protein>
<evidence type="ECO:0000313" key="1">
    <source>
        <dbReference type="EMBL" id="KLO47681.1"/>
    </source>
</evidence>
<dbReference type="EMBL" id="LDPU01000003">
    <property type="protein sequence ID" value="KLO47681.1"/>
    <property type="molecule type" value="Genomic_DNA"/>
</dbReference>
<dbReference type="Proteomes" id="UP000036499">
    <property type="component" value="Unassembled WGS sequence"/>
</dbReference>
<gene>
    <name evidence="1" type="ORF">ABW05_31365</name>
</gene>
<keyword evidence="2" id="KW-1185">Reference proteome</keyword>
<organism evidence="1 2">
    <name type="scientific">Mycolicibacterium senegalense</name>
    <dbReference type="NCBI Taxonomy" id="1796"/>
    <lineage>
        <taxon>Bacteria</taxon>
        <taxon>Bacillati</taxon>
        <taxon>Actinomycetota</taxon>
        <taxon>Actinomycetes</taxon>
        <taxon>Mycobacteriales</taxon>
        <taxon>Mycobacteriaceae</taxon>
        <taxon>Mycolicibacterium</taxon>
    </lineage>
</organism>
<evidence type="ECO:0000313" key="2">
    <source>
        <dbReference type="Proteomes" id="UP000036499"/>
    </source>
</evidence>
<proteinExistence type="predicted"/>
<comment type="caution">
    <text evidence="1">The sequence shown here is derived from an EMBL/GenBank/DDBJ whole genome shotgun (WGS) entry which is preliminary data.</text>
</comment>